<dbReference type="InterPro" id="IPR001650">
    <property type="entry name" value="Helicase_C-like"/>
</dbReference>
<dbReference type="InterPro" id="IPR054712">
    <property type="entry name" value="Cas3-like_dom"/>
</dbReference>
<dbReference type="Proteomes" id="UP001597510">
    <property type="component" value="Unassembled WGS sequence"/>
</dbReference>
<keyword evidence="9" id="KW-0051">Antiviral defense</keyword>
<dbReference type="Pfam" id="PF00270">
    <property type="entry name" value="DEAD"/>
    <property type="match status" value="1"/>
</dbReference>
<keyword evidence="4" id="KW-0479">Metal-binding</keyword>
<keyword evidence="7" id="KW-0347">Helicase</keyword>
<dbReference type="PANTHER" id="PTHR47959:SF16">
    <property type="entry name" value="CRISPR-ASSOCIATED NUCLEASE_HELICASE CAS3-RELATED"/>
    <property type="match status" value="1"/>
</dbReference>
<sequence>MIDWDKIFAKSDEVTTLEMHTRHVITAGMNLIERLPFTAAEKTYWKEKLLRCAILHDLGKLHSDFQRRLNGDKDVNIRHEIISLWFCENFLNLPEDELFAIATHHKGIINERSTKRLEDAVLKDDMEYHFSNARHLLNYETLVSWLKVFDYDIDTFQNQPNSQIHKERIKILRASHQHKVINIKEERKNLSFMRALLIASDHIGSARKEENIPTYKKINLKDFQPQKNGRFFEFRAFQQKMQDIISDAILHAPTGSGKTEAALSWVLVNQTENARLFYLLPYTASINAMVKRLSIIYGADKVTALHSKTLDFFYQQLANEDSNVDKTSVEIAQEARSKKALSAELFYPVKVATLHQILRTSLKGKGWELSLYDYKNAIFIIDEFHTYDALLTGLLLASIKLFRKLFNAKFLFMSATIPNFMLDIIIKEIFEGDYTKLIRPNPQIESDKAILDRKRHILFCQPDKYISDSVELIREYLAKGKSVLVIVNNVKTAQDLYKTIGFNKSVRLLHSGFHKRDRSKIEESITHENEQERPQLLIATQAVEVSLDIDYDIAFIENAPIDALIQRFGRVNRAGKKGQAPVFLFENITGNTPFYDIEVLSQTWTSLYKLDKQSLSEQDLIEVCNDVYTNGYNKTQNEDFEKGLSNSTIKDYEENWIAGDWRDWVEDAIESNNKKIDVLCYNLITPFKQHIKNKEYIEANQLLVSVYFYEVKEKFIDEENNVIVAQNLFYHNIVGYTQLGDTFDSISF</sequence>
<dbReference type="CDD" id="cd09641">
    <property type="entry name" value="Cas3''_I"/>
    <property type="match status" value="1"/>
</dbReference>
<evidence type="ECO:0000256" key="8">
    <source>
        <dbReference type="ARBA" id="ARBA00022840"/>
    </source>
</evidence>
<dbReference type="SMART" id="SM00490">
    <property type="entry name" value="HELICc"/>
    <property type="match status" value="1"/>
</dbReference>
<keyword evidence="3" id="KW-0540">Nuclease</keyword>
<reference evidence="15" key="1">
    <citation type="journal article" date="2019" name="Int. J. Syst. Evol. Microbiol.">
        <title>The Global Catalogue of Microorganisms (GCM) 10K type strain sequencing project: providing services to taxonomists for standard genome sequencing and annotation.</title>
        <authorList>
            <consortium name="The Broad Institute Genomics Platform"/>
            <consortium name="The Broad Institute Genome Sequencing Center for Infectious Disease"/>
            <person name="Wu L."/>
            <person name="Ma J."/>
        </authorList>
    </citation>
    <scope>NUCLEOTIDE SEQUENCE [LARGE SCALE GENOMIC DNA]</scope>
    <source>
        <strain evidence="15">KCTC 52344</strain>
    </source>
</reference>
<evidence type="ECO:0000256" key="9">
    <source>
        <dbReference type="ARBA" id="ARBA00023118"/>
    </source>
</evidence>
<protein>
    <submittedName>
        <fullName evidence="14">CRISPR-associated helicase Cas3</fullName>
    </submittedName>
</protein>
<evidence type="ECO:0000259" key="13">
    <source>
        <dbReference type="PROSITE" id="PS51643"/>
    </source>
</evidence>
<evidence type="ECO:0000313" key="14">
    <source>
        <dbReference type="EMBL" id="MFD2521066.1"/>
    </source>
</evidence>
<dbReference type="PANTHER" id="PTHR47959">
    <property type="entry name" value="ATP-DEPENDENT RNA HELICASE RHLE-RELATED"/>
    <property type="match status" value="1"/>
</dbReference>
<evidence type="ECO:0000256" key="4">
    <source>
        <dbReference type="ARBA" id="ARBA00022723"/>
    </source>
</evidence>
<dbReference type="RefSeq" id="WP_340234862.1">
    <property type="nucleotide sequence ID" value="NZ_JBBEWC010000003.1"/>
</dbReference>
<feature type="domain" description="HD Cas3-type" evidence="13">
    <location>
        <begin position="10"/>
        <end position="203"/>
    </location>
</feature>
<dbReference type="InterPro" id="IPR006474">
    <property type="entry name" value="Helicase_Cas3_CRISPR-ass_core"/>
</dbReference>
<dbReference type="PROSITE" id="PS51643">
    <property type="entry name" value="HD_CAS3"/>
    <property type="match status" value="1"/>
</dbReference>
<comment type="similarity">
    <text evidence="10">Belongs to the DEAD box helicase family.</text>
</comment>
<evidence type="ECO:0000256" key="6">
    <source>
        <dbReference type="ARBA" id="ARBA00022801"/>
    </source>
</evidence>
<dbReference type="NCBIfam" id="TIGR01587">
    <property type="entry name" value="cas3_core"/>
    <property type="match status" value="1"/>
</dbReference>
<dbReference type="InterPro" id="IPR014001">
    <property type="entry name" value="Helicase_ATP-bd"/>
</dbReference>
<evidence type="ECO:0000256" key="3">
    <source>
        <dbReference type="ARBA" id="ARBA00022722"/>
    </source>
</evidence>
<dbReference type="InterPro" id="IPR006483">
    <property type="entry name" value="CRISPR-assoc_Cas3_HD"/>
</dbReference>
<dbReference type="SUPFAM" id="SSF109604">
    <property type="entry name" value="HD-domain/PDEase-like"/>
    <property type="match status" value="1"/>
</dbReference>
<keyword evidence="8" id="KW-0067">ATP-binding</keyword>
<evidence type="ECO:0000313" key="15">
    <source>
        <dbReference type="Proteomes" id="UP001597510"/>
    </source>
</evidence>
<evidence type="ECO:0000256" key="10">
    <source>
        <dbReference type="ARBA" id="ARBA00038437"/>
    </source>
</evidence>
<accession>A0ABW5J4W8</accession>
<comment type="caution">
    <text evidence="14">The sequence shown here is derived from an EMBL/GenBank/DDBJ whole genome shotgun (WGS) entry which is preliminary data.</text>
</comment>
<dbReference type="InterPro" id="IPR011545">
    <property type="entry name" value="DEAD/DEAH_box_helicase_dom"/>
</dbReference>
<evidence type="ECO:0000256" key="2">
    <source>
        <dbReference type="ARBA" id="ARBA00009046"/>
    </source>
</evidence>
<evidence type="ECO:0000259" key="12">
    <source>
        <dbReference type="PROSITE" id="PS51194"/>
    </source>
</evidence>
<evidence type="ECO:0000256" key="7">
    <source>
        <dbReference type="ARBA" id="ARBA00022806"/>
    </source>
</evidence>
<comment type="similarity">
    <text evidence="1">In the N-terminal section; belongs to the CRISPR-associated nuclease Cas3-HD family.</text>
</comment>
<dbReference type="Gene3D" id="1.10.3210.30">
    <property type="match status" value="1"/>
</dbReference>
<organism evidence="14 15">
    <name type="scientific">Emticicia soli</name>
    <dbReference type="NCBI Taxonomy" id="2027878"/>
    <lineage>
        <taxon>Bacteria</taxon>
        <taxon>Pseudomonadati</taxon>
        <taxon>Bacteroidota</taxon>
        <taxon>Cytophagia</taxon>
        <taxon>Cytophagales</taxon>
        <taxon>Leadbetterellaceae</taxon>
        <taxon>Emticicia</taxon>
    </lineage>
</organism>
<dbReference type="InterPro" id="IPR038257">
    <property type="entry name" value="CRISPR-assoc_Cas3_HD_sf"/>
</dbReference>
<dbReference type="Pfam" id="PF22590">
    <property type="entry name" value="Cas3-like_C_2"/>
    <property type="match status" value="1"/>
</dbReference>
<name>A0ABW5J4W8_9BACT</name>
<dbReference type="NCBIfam" id="TIGR01596">
    <property type="entry name" value="cas3_HD"/>
    <property type="match status" value="1"/>
</dbReference>
<keyword evidence="15" id="KW-1185">Reference proteome</keyword>
<comment type="similarity">
    <text evidence="2">In the central section; belongs to the CRISPR-associated helicase Cas3 family.</text>
</comment>
<proteinExistence type="inferred from homology"/>
<evidence type="ECO:0000256" key="5">
    <source>
        <dbReference type="ARBA" id="ARBA00022741"/>
    </source>
</evidence>
<feature type="domain" description="Helicase ATP-binding" evidence="11">
    <location>
        <begin position="239"/>
        <end position="435"/>
    </location>
</feature>
<gene>
    <name evidence="14" type="primary">cas3</name>
    <name evidence="14" type="ORF">ACFSR2_09240</name>
</gene>
<feature type="domain" description="Helicase C-terminal" evidence="12">
    <location>
        <begin position="465"/>
        <end position="621"/>
    </location>
</feature>
<dbReference type="InterPro" id="IPR050079">
    <property type="entry name" value="DEAD_box_RNA_helicase"/>
</dbReference>
<keyword evidence="6" id="KW-0378">Hydrolase</keyword>
<dbReference type="InterPro" id="IPR027417">
    <property type="entry name" value="P-loop_NTPase"/>
</dbReference>
<dbReference type="SMART" id="SM00487">
    <property type="entry name" value="DEXDc"/>
    <property type="match status" value="1"/>
</dbReference>
<evidence type="ECO:0000259" key="11">
    <source>
        <dbReference type="PROSITE" id="PS51192"/>
    </source>
</evidence>
<dbReference type="PROSITE" id="PS51194">
    <property type="entry name" value="HELICASE_CTER"/>
    <property type="match status" value="1"/>
</dbReference>
<evidence type="ECO:0000256" key="1">
    <source>
        <dbReference type="ARBA" id="ARBA00006847"/>
    </source>
</evidence>
<dbReference type="SUPFAM" id="SSF52540">
    <property type="entry name" value="P-loop containing nucleoside triphosphate hydrolases"/>
    <property type="match status" value="1"/>
</dbReference>
<dbReference type="Gene3D" id="3.40.50.300">
    <property type="entry name" value="P-loop containing nucleotide triphosphate hydrolases"/>
    <property type="match status" value="2"/>
</dbReference>
<keyword evidence="5" id="KW-0547">Nucleotide-binding</keyword>
<dbReference type="EMBL" id="JBHULC010000008">
    <property type="protein sequence ID" value="MFD2521066.1"/>
    <property type="molecule type" value="Genomic_DNA"/>
</dbReference>
<dbReference type="PROSITE" id="PS51192">
    <property type="entry name" value="HELICASE_ATP_BIND_1"/>
    <property type="match status" value="1"/>
</dbReference>